<feature type="chain" id="PRO_5014941337" description="Lipoprotein" evidence="2">
    <location>
        <begin position="26"/>
        <end position="119"/>
    </location>
</feature>
<feature type="signal peptide" evidence="2">
    <location>
        <begin position="1"/>
        <end position="25"/>
    </location>
</feature>
<reference evidence="3 4" key="1">
    <citation type="submission" date="2015-06" db="EMBL/GenBank/DDBJ databases">
        <title>Comparative genome analysis of nirS-carrying Bradyrhizobium sp. strains.</title>
        <authorList>
            <person name="Ishii S."/>
            <person name="Jang J."/>
            <person name="Nishizawa T."/>
            <person name="Senoo K."/>
        </authorList>
    </citation>
    <scope>NUCLEOTIDE SEQUENCE [LARGE SCALE GENOMIC DNA]</scope>
    <source>
        <strain evidence="3 4">TSA1</strain>
    </source>
</reference>
<evidence type="ECO:0000313" key="4">
    <source>
        <dbReference type="Proteomes" id="UP000228930"/>
    </source>
</evidence>
<accession>A0A2M6U4Y9</accession>
<comment type="caution">
    <text evidence="3">The sequence shown here is derived from an EMBL/GenBank/DDBJ whole genome shotgun (WGS) entry which is preliminary data.</text>
</comment>
<name>A0A2M6U4Y9_9BRAD</name>
<dbReference type="PROSITE" id="PS51257">
    <property type="entry name" value="PROKAR_LIPOPROTEIN"/>
    <property type="match status" value="1"/>
</dbReference>
<evidence type="ECO:0000313" key="3">
    <source>
        <dbReference type="EMBL" id="PIS99639.1"/>
    </source>
</evidence>
<evidence type="ECO:0000256" key="2">
    <source>
        <dbReference type="SAM" id="SignalP"/>
    </source>
</evidence>
<evidence type="ECO:0000256" key="1">
    <source>
        <dbReference type="SAM" id="MobiDB-lite"/>
    </source>
</evidence>
<evidence type="ECO:0008006" key="5">
    <source>
        <dbReference type="Google" id="ProtNLM"/>
    </source>
</evidence>
<gene>
    <name evidence="3" type="ORF">TSA1_01830</name>
</gene>
<sequence>MVKAPALLLLSLALAGCAVGPQAHLASDSAFRPGRLAWDGAGEDPNRPRVASQPTRNLARSEGTRSQAGLQPQSKEWWQAQDASEAEQDARLNRSLVICQGCLRPQQPPEDSRLAKAVD</sequence>
<dbReference type="EMBL" id="LFJC01000003">
    <property type="protein sequence ID" value="PIS99639.1"/>
    <property type="molecule type" value="Genomic_DNA"/>
</dbReference>
<keyword evidence="2" id="KW-0732">Signal</keyword>
<dbReference type="AlphaFoldDB" id="A0A2M6U4Y9"/>
<protein>
    <recommendedName>
        <fullName evidence="5">Lipoprotein</fullName>
    </recommendedName>
</protein>
<feature type="compositionally biased region" description="Polar residues" evidence="1">
    <location>
        <begin position="52"/>
        <end position="74"/>
    </location>
</feature>
<feature type="region of interest" description="Disordered" evidence="1">
    <location>
        <begin position="29"/>
        <end position="86"/>
    </location>
</feature>
<keyword evidence="4" id="KW-1185">Reference proteome</keyword>
<proteinExistence type="predicted"/>
<dbReference type="Proteomes" id="UP000228930">
    <property type="component" value="Unassembled WGS sequence"/>
</dbReference>
<organism evidence="3 4">
    <name type="scientific">Bradyrhizobium nitroreducens</name>
    <dbReference type="NCBI Taxonomy" id="709803"/>
    <lineage>
        <taxon>Bacteria</taxon>
        <taxon>Pseudomonadati</taxon>
        <taxon>Pseudomonadota</taxon>
        <taxon>Alphaproteobacteria</taxon>
        <taxon>Hyphomicrobiales</taxon>
        <taxon>Nitrobacteraceae</taxon>
        <taxon>Bradyrhizobium</taxon>
    </lineage>
</organism>